<dbReference type="KEGG" id="echu:RQP59_21870"/>
<dbReference type="Pfam" id="PF25319">
    <property type="entry name" value="HofO"/>
    <property type="match status" value="1"/>
</dbReference>
<reference evidence="3" key="1">
    <citation type="submission" date="2023-09" db="EMBL/GenBank/DDBJ databases">
        <title>Coexistence of blaNDM-1 and blaKPC-2 in Enterobacter chuandaensis.</title>
        <authorList>
            <person name="Chen R."/>
        </authorList>
    </citation>
    <scope>NUCLEOTIDE SEQUENCE</scope>
    <source>
        <strain evidence="3">FAHZZU5885</strain>
    </source>
</reference>
<proteinExistence type="predicted"/>
<reference evidence="2 4" key="2">
    <citation type="submission" date="2024-09" db="EMBL/GenBank/DDBJ databases">
        <title>Molecular characterization of Carbapenemase-producing Enterobacter cloacae Complex from Infections in Argentina.</title>
        <authorList>
            <person name="De Mendieta J.M."/>
            <person name="Gomez S."/>
        </authorList>
    </citation>
    <scope>NUCLEOTIDE SEQUENCE [LARGE SCALE GENOMIC DNA]</scope>
    <source>
        <strain evidence="2 4">M23267</strain>
    </source>
</reference>
<dbReference type="EMBL" id="JBHGSI010000006">
    <property type="protein sequence ID" value="MFB4721055.1"/>
    <property type="molecule type" value="Genomic_DNA"/>
</dbReference>
<name>A0AA96M137_9ENTR</name>
<evidence type="ECO:0000313" key="3">
    <source>
        <dbReference type="EMBL" id="WNS37667.1"/>
    </source>
</evidence>
<accession>A0AA96M137</accession>
<evidence type="ECO:0000313" key="2">
    <source>
        <dbReference type="EMBL" id="MFB4721055.1"/>
    </source>
</evidence>
<sequence length="153" mass="16951">MNTLSERWCASRPWCRLACGGLGILLVGLAAWSILLRPVERQCAERQRQLIQDARTNASLWPVASQVSFRPETQAAVEMQPFSPLDFQGEGTALVHWKPLQNGGELALDAEWQAITRVFSRLAQRDVKVAAFTVSPQGAALRLLLTLEPDNAK</sequence>
<protein>
    <submittedName>
        <fullName evidence="3">HofO</fullName>
    </submittedName>
</protein>
<evidence type="ECO:0000313" key="4">
    <source>
        <dbReference type="Proteomes" id="UP001577381"/>
    </source>
</evidence>
<organism evidence="3">
    <name type="scientific">Enterobacter chuandaensis</name>
    <dbReference type="NCBI Taxonomy" id="2497875"/>
    <lineage>
        <taxon>Bacteria</taxon>
        <taxon>Pseudomonadati</taxon>
        <taxon>Pseudomonadota</taxon>
        <taxon>Gammaproteobacteria</taxon>
        <taxon>Enterobacterales</taxon>
        <taxon>Enterobacteriaceae</taxon>
        <taxon>Enterobacter</taxon>
        <taxon>Enterobacter cloacae complex</taxon>
    </lineage>
</organism>
<dbReference type="AlphaFoldDB" id="A0AA96M137"/>
<gene>
    <name evidence="2" type="ORF">ACE3KR_19465</name>
    <name evidence="3" type="ORF">RQP59_21870</name>
</gene>
<dbReference type="Proteomes" id="UP001577381">
    <property type="component" value="Unassembled WGS sequence"/>
</dbReference>
<dbReference type="RefSeq" id="WP_265195392.1">
    <property type="nucleotide sequence ID" value="NZ_CP135253.1"/>
</dbReference>
<dbReference type="EMBL" id="CP135253">
    <property type="protein sequence ID" value="WNS37667.1"/>
    <property type="molecule type" value="Genomic_DNA"/>
</dbReference>
<feature type="domain" description="DNA utilization protein HofO C-terminal" evidence="1">
    <location>
        <begin position="82"/>
        <end position="150"/>
    </location>
</feature>
<evidence type="ECO:0000259" key="1">
    <source>
        <dbReference type="Pfam" id="PF25319"/>
    </source>
</evidence>
<keyword evidence="4" id="KW-1185">Reference proteome</keyword>
<dbReference type="InterPro" id="IPR057522">
    <property type="entry name" value="HofO_C"/>
</dbReference>